<dbReference type="GO" id="GO:0030866">
    <property type="term" value="P:cortical actin cytoskeleton organization"/>
    <property type="evidence" value="ECO:0007669"/>
    <property type="project" value="TreeGrafter"/>
</dbReference>
<feature type="compositionally biased region" description="Basic and acidic residues" evidence="1">
    <location>
        <begin position="29"/>
        <end position="39"/>
    </location>
</feature>
<feature type="region of interest" description="Disordered" evidence="1">
    <location>
        <begin position="29"/>
        <end position="131"/>
    </location>
</feature>
<gene>
    <name evidence="3" type="ORF">ANCDUO_04246</name>
</gene>
<evidence type="ECO:0000256" key="1">
    <source>
        <dbReference type="SAM" id="MobiDB-lite"/>
    </source>
</evidence>
<dbReference type="InterPro" id="IPR015425">
    <property type="entry name" value="FH2_Formin"/>
</dbReference>
<dbReference type="Proteomes" id="UP000054047">
    <property type="component" value="Unassembled WGS sequence"/>
</dbReference>
<feature type="non-terminal residue" evidence="3">
    <location>
        <position position="571"/>
    </location>
</feature>
<dbReference type="PANTHER" id="PTHR45920:SF4">
    <property type="entry name" value="FORMIN HOMOLOGY 2 DOMAIN CONTAINING, ISOFORM I"/>
    <property type="match status" value="1"/>
</dbReference>
<dbReference type="EMBL" id="KN727560">
    <property type="protein sequence ID" value="KIH65429.1"/>
    <property type="molecule type" value="Genomic_DNA"/>
</dbReference>
<dbReference type="InterPro" id="IPR042201">
    <property type="entry name" value="FH2_Formin_sf"/>
</dbReference>
<reference evidence="3 4" key="1">
    <citation type="submission" date="2013-12" db="EMBL/GenBank/DDBJ databases">
        <title>Draft genome of the parsitic nematode Ancylostoma duodenale.</title>
        <authorList>
            <person name="Mitreva M."/>
        </authorList>
    </citation>
    <scope>NUCLEOTIDE SEQUENCE [LARGE SCALE GENOMIC DNA]</scope>
    <source>
        <strain evidence="3 4">Zhejiang</strain>
    </source>
</reference>
<evidence type="ECO:0000259" key="2">
    <source>
        <dbReference type="PROSITE" id="PS51444"/>
    </source>
</evidence>
<keyword evidence="4" id="KW-1185">Reference proteome</keyword>
<feature type="compositionally biased region" description="Pro residues" evidence="1">
    <location>
        <begin position="256"/>
        <end position="270"/>
    </location>
</feature>
<protein>
    <recommendedName>
        <fullName evidence="2">FH2 domain-containing protein</fullName>
    </recommendedName>
</protein>
<sequence length="571" mass="63810">MLGMEDAMKCMIKLGNPELLEQCRIYERELNKEDERAENSDDDANARMSEPPPEPKSSLPWRNEASEPNNIAKPKNDTPLQKKIPEPIRIVDEPPKRVPEPIRIESQENEPEQHEDEHQVKAPPPSFPMIFSPTEQKIMEFPEPVKEPEPERAPPPKAKIEKDDAAGGFAALLQKRAAKSAEANRNAFAQKESEADIQWKKAAENLKSRPLIINDLDFSAFHAEEFEQDPLVMARLAQMAQDKGMLPGGRPGVNGGPPPPPPPGGIPLPPRLQGGGAPPPPPPLPGGVPPPPPPNFKREASPGPSTAKGVIKLHWKPTSAEPPPVPSLKQKGSFWNKLDQPQIDANKLVQLFETKHNKEVTIKKPIDAKPAVLQVLSMKRSQAINIGLTKLPPINVIPTAIMKFDSMVLNKDGIEKILKTMMPTVKEVEEIQEKQMENPDMTLGHAEQFMLMLSKIPCLLERLKLWIFTLDYKTMEKDIAEPLMDLQLAMKEMEESKTFRKAMSILLAMGNTLSGTEIKGFQLDYLSKASEVKDPVYKHTLTYHLAEYMLEYYPEGTDLYTEFGAVARSAR</sequence>
<evidence type="ECO:0000313" key="3">
    <source>
        <dbReference type="EMBL" id="KIH65429.1"/>
    </source>
</evidence>
<feature type="compositionally biased region" description="Gly residues" evidence="1">
    <location>
        <begin position="246"/>
        <end position="255"/>
    </location>
</feature>
<dbReference type="Gene3D" id="1.20.58.2220">
    <property type="entry name" value="Formin, FH2 domain"/>
    <property type="match status" value="1"/>
</dbReference>
<dbReference type="SMART" id="SM00498">
    <property type="entry name" value="FH2"/>
    <property type="match status" value="1"/>
</dbReference>
<dbReference type="OrthoDB" id="9806920at2759"/>
<dbReference type="GO" id="GO:0005856">
    <property type="term" value="C:cytoskeleton"/>
    <property type="evidence" value="ECO:0007669"/>
    <property type="project" value="TreeGrafter"/>
</dbReference>
<feature type="domain" description="FH2" evidence="2">
    <location>
        <begin position="300"/>
        <end position="571"/>
    </location>
</feature>
<dbReference type="GO" id="GO:0051015">
    <property type="term" value="F:actin filament binding"/>
    <property type="evidence" value="ECO:0007669"/>
    <property type="project" value="TreeGrafter"/>
</dbReference>
<proteinExistence type="predicted"/>
<dbReference type="GO" id="GO:0005737">
    <property type="term" value="C:cytoplasm"/>
    <property type="evidence" value="ECO:0007669"/>
    <property type="project" value="TreeGrafter"/>
</dbReference>
<feature type="compositionally biased region" description="Pro residues" evidence="1">
    <location>
        <begin position="277"/>
        <end position="295"/>
    </location>
</feature>
<feature type="compositionally biased region" description="Basic and acidic residues" evidence="1">
    <location>
        <begin position="83"/>
        <end position="120"/>
    </location>
</feature>
<dbReference type="AlphaFoldDB" id="A0A0C2H1M2"/>
<feature type="region of interest" description="Disordered" evidence="1">
    <location>
        <begin position="242"/>
        <end position="309"/>
    </location>
</feature>
<organism evidence="3 4">
    <name type="scientific">Ancylostoma duodenale</name>
    <dbReference type="NCBI Taxonomy" id="51022"/>
    <lineage>
        <taxon>Eukaryota</taxon>
        <taxon>Metazoa</taxon>
        <taxon>Ecdysozoa</taxon>
        <taxon>Nematoda</taxon>
        <taxon>Chromadorea</taxon>
        <taxon>Rhabditida</taxon>
        <taxon>Rhabditina</taxon>
        <taxon>Rhabditomorpha</taxon>
        <taxon>Strongyloidea</taxon>
        <taxon>Ancylostomatidae</taxon>
        <taxon>Ancylostomatinae</taxon>
        <taxon>Ancylostoma</taxon>
    </lineage>
</organism>
<dbReference type="Pfam" id="PF02181">
    <property type="entry name" value="FH2"/>
    <property type="match status" value="1"/>
</dbReference>
<dbReference type="SUPFAM" id="SSF101447">
    <property type="entry name" value="Formin homology 2 domain (FH2 domain)"/>
    <property type="match status" value="1"/>
</dbReference>
<accession>A0A0C2H1M2</accession>
<name>A0A0C2H1M2_9BILA</name>
<dbReference type="PANTHER" id="PTHR45920">
    <property type="entry name" value="FORMIN HOMOLOGY 2 DOMAIN CONTAINING, ISOFORM I"/>
    <property type="match status" value="1"/>
</dbReference>
<dbReference type="PROSITE" id="PS51444">
    <property type="entry name" value="FH2"/>
    <property type="match status" value="1"/>
</dbReference>
<evidence type="ECO:0000313" key="4">
    <source>
        <dbReference type="Proteomes" id="UP000054047"/>
    </source>
</evidence>